<feature type="compositionally biased region" description="Basic and acidic residues" evidence="3">
    <location>
        <begin position="10"/>
        <end position="20"/>
    </location>
</feature>
<sequence length="135" mass="14425">MTTVMPQEAGAKEVAAKEVTARSAGRAAARSLLPRVDVTEDDQGLTLLADLPGVPRDKLDIQIDGTTLKIEGEVAAFGGTPTHTEVAADRYQRAFTLSPELDGAGIVAELTNGLLKLRIPKREKPQPRRIDVALD</sequence>
<gene>
    <name evidence="5" type="ORF">CAL29_26140</name>
</gene>
<evidence type="ECO:0000256" key="2">
    <source>
        <dbReference type="RuleBase" id="RU003616"/>
    </source>
</evidence>
<comment type="similarity">
    <text evidence="1 2">Belongs to the small heat shock protein (HSP20) family.</text>
</comment>
<dbReference type="Proteomes" id="UP000216020">
    <property type="component" value="Unassembled WGS sequence"/>
</dbReference>
<evidence type="ECO:0000256" key="1">
    <source>
        <dbReference type="PROSITE-ProRule" id="PRU00285"/>
    </source>
</evidence>
<dbReference type="Gene3D" id="2.60.40.790">
    <property type="match status" value="1"/>
</dbReference>
<dbReference type="InterPro" id="IPR002068">
    <property type="entry name" value="A-crystallin/Hsp20_dom"/>
</dbReference>
<dbReference type="Pfam" id="PF00011">
    <property type="entry name" value="HSP20"/>
    <property type="match status" value="1"/>
</dbReference>
<accession>A0A261S380</accession>
<reference evidence="6" key="1">
    <citation type="submission" date="2017-05" db="EMBL/GenBank/DDBJ databases">
        <title>Complete and WGS of Bordetella genogroups.</title>
        <authorList>
            <person name="Spilker T."/>
            <person name="Lipuma J."/>
        </authorList>
    </citation>
    <scope>NUCLEOTIDE SEQUENCE [LARGE SCALE GENOMIC DNA]</scope>
    <source>
        <strain evidence="6">AU16122</strain>
    </source>
</reference>
<dbReference type="PROSITE" id="PS01031">
    <property type="entry name" value="SHSP"/>
    <property type="match status" value="1"/>
</dbReference>
<dbReference type="SUPFAM" id="SSF49764">
    <property type="entry name" value="HSP20-like chaperones"/>
    <property type="match status" value="1"/>
</dbReference>
<dbReference type="RefSeq" id="WP_094855803.1">
    <property type="nucleotide sequence ID" value="NZ_NEVM01000005.1"/>
</dbReference>
<evidence type="ECO:0000259" key="4">
    <source>
        <dbReference type="PROSITE" id="PS01031"/>
    </source>
</evidence>
<name>A0A261S380_9BORD</name>
<feature type="region of interest" description="Disordered" evidence="3">
    <location>
        <begin position="1"/>
        <end position="20"/>
    </location>
</feature>
<evidence type="ECO:0000313" key="6">
    <source>
        <dbReference type="Proteomes" id="UP000216020"/>
    </source>
</evidence>
<feature type="domain" description="SHSP" evidence="4">
    <location>
        <begin position="27"/>
        <end position="135"/>
    </location>
</feature>
<comment type="caution">
    <text evidence="5">The sequence shown here is derived from an EMBL/GenBank/DDBJ whole genome shotgun (WGS) entry which is preliminary data.</text>
</comment>
<proteinExistence type="inferred from homology"/>
<keyword evidence="6" id="KW-1185">Reference proteome</keyword>
<organism evidence="5 6">
    <name type="scientific">Bordetella genomosp. 10</name>
    <dbReference type="NCBI Taxonomy" id="1416804"/>
    <lineage>
        <taxon>Bacteria</taxon>
        <taxon>Pseudomonadati</taxon>
        <taxon>Pseudomonadota</taxon>
        <taxon>Betaproteobacteria</taxon>
        <taxon>Burkholderiales</taxon>
        <taxon>Alcaligenaceae</taxon>
        <taxon>Bordetella</taxon>
    </lineage>
</organism>
<dbReference type="OrthoDB" id="9788892at2"/>
<dbReference type="AlphaFoldDB" id="A0A261S380"/>
<dbReference type="CDD" id="cd06464">
    <property type="entry name" value="ACD_sHsps-like"/>
    <property type="match status" value="1"/>
</dbReference>
<dbReference type="PANTHER" id="PTHR11527">
    <property type="entry name" value="HEAT-SHOCK PROTEIN 20 FAMILY MEMBER"/>
    <property type="match status" value="1"/>
</dbReference>
<evidence type="ECO:0000313" key="5">
    <source>
        <dbReference type="EMBL" id="OZI31392.1"/>
    </source>
</evidence>
<dbReference type="EMBL" id="NEVM01000005">
    <property type="protein sequence ID" value="OZI31392.1"/>
    <property type="molecule type" value="Genomic_DNA"/>
</dbReference>
<dbReference type="InterPro" id="IPR008978">
    <property type="entry name" value="HSP20-like_chaperone"/>
</dbReference>
<protein>
    <recommendedName>
        <fullName evidence="4">SHSP domain-containing protein</fullName>
    </recommendedName>
</protein>
<dbReference type="InterPro" id="IPR031107">
    <property type="entry name" value="Small_HSP"/>
</dbReference>
<evidence type="ECO:0000256" key="3">
    <source>
        <dbReference type="SAM" id="MobiDB-lite"/>
    </source>
</evidence>